<organism evidence="8 9">
    <name type="scientific">Lithospermum erythrorhizon</name>
    <name type="common">Purple gromwell</name>
    <name type="synonym">Lithospermum officinale var. erythrorhizon</name>
    <dbReference type="NCBI Taxonomy" id="34254"/>
    <lineage>
        <taxon>Eukaryota</taxon>
        <taxon>Viridiplantae</taxon>
        <taxon>Streptophyta</taxon>
        <taxon>Embryophyta</taxon>
        <taxon>Tracheophyta</taxon>
        <taxon>Spermatophyta</taxon>
        <taxon>Magnoliopsida</taxon>
        <taxon>eudicotyledons</taxon>
        <taxon>Gunneridae</taxon>
        <taxon>Pentapetalae</taxon>
        <taxon>asterids</taxon>
        <taxon>lamiids</taxon>
        <taxon>Boraginales</taxon>
        <taxon>Boraginaceae</taxon>
        <taxon>Boraginoideae</taxon>
        <taxon>Lithospermeae</taxon>
        <taxon>Lithospermum</taxon>
    </lineage>
</organism>
<evidence type="ECO:0000256" key="1">
    <source>
        <dbReference type="ARBA" id="ARBA00004141"/>
    </source>
</evidence>
<dbReference type="GO" id="GO:0016020">
    <property type="term" value="C:membrane"/>
    <property type="evidence" value="ECO:0007669"/>
    <property type="project" value="UniProtKB-SubCell"/>
</dbReference>
<dbReference type="Pfam" id="PF01740">
    <property type="entry name" value="STAS"/>
    <property type="match status" value="1"/>
</dbReference>
<dbReference type="InterPro" id="IPR002645">
    <property type="entry name" value="STAS_dom"/>
</dbReference>
<evidence type="ECO:0000313" key="9">
    <source>
        <dbReference type="Proteomes" id="UP001454036"/>
    </source>
</evidence>
<evidence type="ECO:0000256" key="2">
    <source>
        <dbReference type="ARBA" id="ARBA00022448"/>
    </source>
</evidence>
<accession>A0AAV3S2V3</accession>
<dbReference type="GO" id="GO:0008271">
    <property type="term" value="F:secondary active sulfate transmembrane transporter activity"/>
    <property type="evidence" value="ECO:0007669"/>
    <property type="project" value="InterPro"/>
</dbReference>
<keyword evidence="2" id="KW-0813">Transport</keyword>
<comment type="caution">
    <text evidence="8">The sequence shown here is derived from an EMBL/GenBank/DDBJ whole genome shotgun (WGS) entry which is preliminary data.</text>
</comment>
<feature type="transmembrane region" description="Helical" evidence="6">
    <location>
        <begin position="382"/>
        <end position="408"/>
    </location>
</feature>
<feature type="transmembrane region" description="Helical" evidence="6">
    <location>
        <begin position="96"/>
        <end position="115"/>
    </location>
</feature>
<dbReference type="InterPro" id="IPR036513">
    <property type="entry name" value="STAS_dom_sf"/>
</dbReference>
<dbReference type="PROSITE" id="PS01130">
    <property type="entry name" value="SLC26A"/>
    <property type="match status" value="1"/>
</dbReference>
<evidence type="ECO:0000256" key="6">
    <source>
        <dbReference type="SAM" id="Phobius"/>
    </source>
</evidence>
<comment type="subcellular location">
    <subcellularLocation>
        <location evidence="1">Membrane</location>
        <topology evidence="1">Multi-pass membrane protein</topology>
    </subcellularLocation>
</comment>
<protein>
    <submittedName>
        <fullName evidence="8">Transporter</fullName>
    </submittedName>
</protein>
<feature type="transmembrane region" description="Helical" evidence="6">
    <location>
        <begin position="43"/>
        <end position="61"/>
    </location>
</feature>
<keyword evidence="5 6" id="KW-0472">Membrane</keyword>
<feature type="transmembrane region" description="Helical" evidence="6">
    <location>
        <begin position="183"/>
        <end position="210"/>
    </location>
</feature>
<gene>
    <name evidence="8" type="ORF">LIER_34877</name>
</gene>
<evidence type="ECO:0000256" key="4">
    <source>
        <dbReference type="ARBA" id="ARBA00022989"/>
    </source>
</evidence>
<dbReference type="Gene3D" id="3.30.750.24">
    <property type="entry name" value="STAS domain"/>
    <property type="match status" value="1"/>
</dbReference>
<sequence length="631" mass="68947">MSSSEVHKVCLPPYKTTIQKLRHGLSEIFFPDDPFHGFKNQTWFKKLVLGLQFFFPIFLWAPNYSVKLLRSDIISGLTIASLAIPQGISYAKLANLPPIVGLYSSFVPPLIYSVLGSSRHLAVGPVSIASLVMGTMLSEVVSPIDQSILYLQLAFTATFFGGVFQASLGFLRLGFVIDFLSKATLVGFMAGAAVIVSLQQLKGLLGIVHFTSKMQIVPVLSSVIQHKDEWSWQTIVMGVGFLIFLLTTRQISLKKAKLFWISAAAPLASVILSTILVVLMKSKVHGIKTIGHLPKGLNPPSSNMLYFDGPHLALALKTGLITGILSLTEGVAVGRTFAALKNYQVDGNKEMMAIGLMNMAGSCSSCYVTTGSFSRSAVNYNAGAQTVVSNIIMAAAVLVTLLFLMPLFYYTPNLILAAIIITAVVGLIDYQAAIRLWKVDKLDFLACLCSFFGVLFISVPLGPAIAVGVSVFKILLHVTRPNTVILGNIPGTQTYQSLNIYKEAQRVPSFLILSVEAPIYFANSNYIQERVLRWIREEEERIKSNKENELRHVILDLTAVTAVDTSGLDSISELKKLLEKRSMQLVLANPVGSVMEKLNHANMLESFGPKGLYLTIGEAVSDISFTWKAQP</sequence>
<dbReference type="Proteomes" id="UP001454036">
    <property type="component" value="Unassembled WGS sequence"/>
</dbReference>
<keyword evidence="4 6" id="KW-1133">Transmembrane helix</keyword>
<dbReference type="AlphaFoldDB" id="A0AAV3S2V3"/>
<dbReference type="FunFam" id="3.30.750.24:FF:000002">
    <property type="entry name" value="Sulfate transporter 31"/>
    <property type="match status" value="1"/>
</dbReference>
<feature type="transmembrane region" description="Helical" evidence="6">
    <location>
        <begin position="258"/>
        <end position="279"/>
    </location>
</feature>
<feature type="transmembrane region" description="Helical" evidence="6">
    <location>
        <begin position="414"/>
        <end position="432"/>
    </location>
</feature>
<dbReference type="SUPFAM" id="SSF52091">
    <property type="entry name" value="SpoIIaa-like"/>
    <property type="match status" value="1"/>
</dbReference>
<dbReference type="CDD" id="cd07042">
    <property type="entry name" value="STAS_SulP_like_sulfate_transporter"/>
    <property type="match status" value="1"/>
</dbReference>
<dbReference type="InterPro" id="IPR001902">
    <property type="entry name" value="SLC26A/SulP_fam"/>
</dbReference>
<dbReference type="EMBL" id="BAABME010014878">
    <property type="protein sequence ID" value="GAA0187589.1"/>
    <property type="molecule type" value="Genomic_DNA"/>
</dbReference>
<feature type="transmembrane region" description="Helical" evidence="6">
    <location>
        <begin position="122"/>
        <end position="142"/>
    </location>
</feature>
<feature type="domain" description="STAS" evidence="7">
    <location>
        <begin position="500"/>
        <end position="623"/>
    </location>
</feature>
<evidence type="ECO:0000313" key="8">
    <source>
        <dbReference type="EMBL" id="GAA0187589.1"/>
    </source>
</evidence>
<dbReference type="Pfam" id="PF00916">
    <property type="entry name" value="Sulfate_transp"/>
    <property type="match status" value="1"/>
</dbReference>
<feature type="transmembrane region" description="Helical" evidence="6">
    <location>
        <begin position="148"/>
        <end position="171"/>
    </location>
</feature>
<dbReference type="NCBIfam" id="TIGR00815">
    <property type="entry name" value="sulP"/>
    <property type="match status" value="1"/>
</dbReference>
<name>A0AAV3S2V3_LITER</name>
<dbReference type="InterPro" id="IPR011547">
    <property type="entry name" value="SLC26A/SulP_dom"/>
</dbReference>
<feature type="transmembrane region" description="Helical" evidence="6">
    <location>
        <begin position="230"/>
        <end position="246"/>
    </location>
</feature>
<dbReference type="PANTHER" id="PTHR11814">
    <property type="entry name" value="SULFATE TRANSPORTER"/>
    <property type="match status" value="1"/>
</dbReference>
<evidence type="ECO:0000259" key="7">
    <source>
        <dbReference type="PROSITE" id="PS50801"/>
    </source>
</evidence>
<keyword evidence="3 6" id="KW-0812">Transmembrane</keyword>
<reference evidence="8 9" key="1">
    <citation type="submission" date="2024-01" db="EMBL/GenBank/DDBJ databases">
        <title>The complete chloroplast genome sequence of Lithospermum erythrorhizon: insights into the phylogenetic relationship among Boraginaceae species and the maternal lineages of purple gromwells.</title>
        <authorList>
            <person name="Okada T."/>
            <person name="Watanabe K."/>
        </authorList>
    </citation>
    <scope>NUCLEOTIDE SEQUENCE [LARGE SCALE GENOMIC DNA]</scope>
</reference>
<dbReference type="PROSITE" id="PS50801">
    <property type="entry name" value="STAS"/>
    <property type="match status" value="1"/>
</dbReference>
<keyword evidence="9" id="KW-1185">Reference proteome</keyword>
<evidence type="ECO:0000256" key="3">
    <source>
        <dbReference type="ARBA" id="ARBA00022692"/>
    </source>
</evidence>
<proteinExistence type="predicted"/>
<dbReference type="InterPro" id="IPR018045">
    <property type="entry name" value="S04_transporter_CS"/>
</dbReference>
<evidence type="ECO:0000256" key="5">
    <source>
        <dbReference type="ARBA" id="ARBA00023136"/>
    </source>
</evidence>
<feature type="transmembrane region" description="Helical" evidence="6">
    <location>
        <begin position="444"/>
        <end position="472"/>
    </location>
</feature>